<protein>
    <submittedName>
        <fullName evidence="1">Uncharacterized protein</fullName>
    </submittedName>
</protein>
<keyword evidence="2" id="KW-1185">Reference proteome</keyword>
<evidence type="ECO:0000313" key="1">
    <source>
        <dbReference type="EMBL" id="MBD7963069.1"/>
    </source>
</evidence>
<evidence type="ECO:0000313" key="2">
    <source>
        <dbReference type="Proteomes" id="UP000603641"/>
    </source>
</evidence>
<reference evidence="1 2" key="1">
    <citation type="submission" date="2020-08" db="EMBL/GenBank/DDBJ databases">
        <title>A Genomic Blueprint of the Chicken Gut Microbiome.</title>
        <authorList>
            <person name="Gilroy R."/>
            <person name="Ravi A."/>
            <person name="Getino M."/>
            <person name="Pursley I."/>
            <person name="Horton D.L."/>
            <person name="Alikhan N.-F."/>
            <person name="Baker D."/>
            <person name="Gharbi K."/>
            <person name="Hall N."/>
            <person name="Watson M."/>
            <person name="Adriaenssens E.M."/>
            <person name="Foster-Nyarko E."/>
            <person name="Jarju S."/>
            <person name="Secka A."/>
            <person name="Antonio M."/>
            <person name="Oren A."/>
            <person name="Chaudhuri R."/>
            <person name="La Ragione R.M."/>
            <person name="Hildebrand F."/>
            <person name="Pallen M.J."/>
        </authorList>
    </citation>
    <scope>NUCLEOTIDE SEQUENCE [LARGE SCALE GENOMIC DNA]</scope>
    <source>
        <strain evidence="1 2">Sa2CUA10</strain>
    </source>
</reference>
<accession>A0ABR8SHU3</accession>
<organism evidence="1 2">
    <name type="scientific">Fictibacillus norfolkensis</name>
    <dbReference type="NCBI Taxonomy" id="2762233"/>
    <lineage>
        <taxon>Bacteria</taxon>
        <taxon>Bacillati</taxon>
        <taxon>Bacillota</taxon>
        <taxon>Bacilli</taxon>
        <taxon>Bacillales</taxon>
        <taxon>Fictibacillaceae</taxon>
        <taxon>Fictibacillus</taxon>
    </lineage>
</organism>
<gene>
    <name evidence="1" type="ORF">H9648_03305</name>
</gene>
<comment type="caution">
    <text evidence="1">The sequence shown here is derived from an EMBL/GenBank/DDBJ whole genome shotgun (WGS) entry which is preliminary data.</text>
</comment>
<dbReference type="EMBL" id="JACSQM010000001">
    <property type="protein sequence ID" value="MBD7963069.1"/>
    <property type="molecule type" value="Genomic_DNA"/>
</dbReference>
<proteinExistence type="predicted"/>
<name>A0ABR8SHU3_9BACL</name>
<dbReference type="Proteomes" id="UP000603641">
    <property type="component" value="Unassembled WGS sequence"/>
</dbReference>
<sequence length="46" mass="5211">MNEDKPIHYDGSLLNTEVFKADLSQEAFLLTDDMRAKIAGNPYNHS</sequence>
<dbReference type="RefSeq" id="WP_191752428.1">
    <property type="nucleotide sequence ID" value="NZ_JACSQM010000001.1"/>
</dbReference>